<dbReference type="InterPro" id="IPR013783">
    <property type="entry name" value="Ig-like_fold"/>
</dbReference>
<dbReference type="Pfam" id="PF00041">
    <property type="entry name" value="fn3"/>
    <property type="match status" value="1"/>
</dbReference>
<proteinExistence type="predicted"/>
<dbReference type="InterPro" id="IPR036116">
    <property type="entry name" value="FN3_sf"/>
</dbReference>
<name>A0A1L8GCX6_XENLA</name>
<dbReference type="RefSeq" id="XP_018115537.1">
    <property type="nucleotide sequence ID" value="XM_018260048.2"/>
</dbReference>
<accession>A0A1L8GCX6</accession>
<reference evidence="2" key="1">
    <citation type="submission" date="2025-08" db="UniProtKB">
        <authorList>
            <consortium name="RefSeq"/>
        </authorList>
    </citation>
    <scope>IDENTIFICATION</scope>
    <source>
        <strain evidence="2">J_2021</strain>
        <tissue evidence="2">Erythrocytes</tissue>
    </source>
</reference>
<dbReference type="GeneID" id="108715155"/>
<sequence length="309" mass="34335">MSQFPTLLLLLLLPFHISTAGTTAPPNHGRKNIELKGRGMDIITVTTVGISQSTLSLNPNNTWRERSAIEHIQSINGGMDVEYYDDKDDNDSEAKVILPPSSDYLKPCDYDRCKHLEVPCNETQKAGGFHCLCPGVDGPSVPPDPPRLMQSVPEESGVSLRWCSPLSTVRGYRVLHGTSGNPLQSGPVLNSTYRFYFIEKLFPDTSYRVCVVAFNEAGKSKVDVGEDEEENWDWGKPGACRIIHTTVTKASRILLWTGVTIAVMAGMMGLAALGYWLRRRGRRKHRKIERGVEMGISNLSFRAESVEQL</sequence>
<evidence type="ECO:0000313" key="2">
    <source>
        <dbReference type="RefSeq" id="XP_018115537.1"/>
    </source>
</evidence>
<dbReference type="PROSITE" id="PS50853">
    <property type="entry name" value="FN3"/>
    <property type="match status" value="1"/>
</dbReference>
<protein>
    <submittedName>
        <fullName evidence="2">LRRN4 C-terminal-like protein</fullName>
    </submittedName>
</protein>
<dbReference type="Gene3D" id="2.60.40.10">
    <property type="entry name" value="Immunoglobulins"/>
    <property type="match status" value="1"/>
</dbReference>
<organism evidence="1 2">
    <name type="scientific">Xenopus laevis</name>
    <name type="common">African clawed frog</name>
    <dbReference type="NCBI Taxonomy" id="8355"/>
    <lineage>
        <taxon>Eukaryota</taxon>
        <taxon>Metazoa</taxon>
        <taxon>Chordata</taxon>
        <taxon>Craniata</taxon>
        <taxon>Vertebrata</taxon>
        <taxon>Euteleostomi</taxon>
        <taxon>Amphibia</taxon>
        <taxon>Batrachia</taxon>
        <taxon>Anura</taxon>
        <taxon>Pipoidea</taxon>
        <taxon>Pipidae</taxon>
        <taxon>Xenopodinae</taxon>
        <taxon>Xenopus</taxon>
        <taxon>Xenopus</taxon>
    </lineage>
</organism>
<dbReference type="Bgee" id="108715155">
    <property type="expression patterns" value="Expressed in muscle tissue and 19 other cell types or tissues"/>
</dbReference>
<dbReference type="AlphaFoldDB" id="A0A1L8GCX6"/>
<dbReference type="PaxDb" id="8355-A0A1L8GCX6"/>
<dbReference type="InterPro" id="IPR003961">
    <property type="entry name" value="FN3_dom"/>
</dbReference>
<dbReference type="OrthoDB" id="8824963at2759"/>
<dbReference type="STRING" id="8355.A0A1L8GCX6"/>
<dbReference type="CDD" id="cd00063">
    <property type="entry name" value="FN3"/>
    <property type="match status" value="1"/>
</dbReference>
<gene>
    <name evidence="2" type="primary">LOC108715155</name>
</gene>
<keyword evidence="1" id="KW-1185">Reference proteome</keyword>
<dbReference type="SUPFAM" id="SSF49265">
    <property type="entry name" value="Fibronectin type III"/>
    <property type="match status" value="1"/>
</dbReference>
<dbReference type="SMART" id="SM00060">
    <property type="entry name" value="FN3"/>
    <property type="match status" value="1"/>
</dbReference>
<dbReference type="Proteomes" id="UP000186698">
    <property type="component" value="Chromosome 4S"/>
</dbReference>
<dbReference type="KEGG" id="xla:108715155"/>
<evidence type="ECO:0000313" key="1">
    <source>
        <dbReference type="Proteomes" id="UP000186698"/>
    </source>
</evidence>